<accession>A0A2P2QLW2</accession>
<dbReference type="EMBL" id="GGEC01087484">
    <property type="protein sequence ID" value="MBX67968.1"/>
    <property type="molecule type" value="Transcribed_RNA"/>
</dbReference>
<name>A0A2P2QLW2_RHIMU</name>
<protein>
    <submittedName>
        <fullName evidence="1">Uncharacterized protein</fullName>
    </submittedName>
</protein>
<proteinExistence type="predicted"/>
<evidence type="ECO:0000313" key="1">
    <source>
        <dbReference type="EMBL" id="MBX67968.1"/>
    </source>
</evidence>
<dbReference type="AlphaFoldDB" id="A0A2P2QLW2"/>
<reference evidence="1" key="1">
    <citation type="submission" date="2018-02" db="EMBL/GenBank/DDBJ databases">
        <title>Rhizophora mucronata_Transcriptome.</title>
        <authorList>
            <person name="Meera S.P."/>
            <person name="Sreeshan A."/>
            <person name="Augustine A."/>
        </authorList>
    </citation>
    <scope>NUCLEOTIDE SEQUENCE</scope>
    <source>
        <tissue evidence="1">Leaf</tissue>
    </source>
</reference>
<organism evidence="1">
    <name type="scientific">Rhizophora mucronata</name>
    <name type="common">Asiatic mangrove</name>
    <dbReference type="NCBI Taxonomy" id="61149"/>
    <lineage>
        <taxon>Eukaryota</taxon>
        <taxon>Viridiplantae</taxon>
        <taxon>Streptophyta</taxon>
        <taxon>Embryophyta</taxon>
        <taxon>Tracheophyta</taxon>
        <taxon>Spermatophyta</taxon>
        <taxon>Magnoliopsida</taxon>
        <taxon>eudicotyledons</taxon>
        <taxon>Gunneridae</taxon>
        <taxon>Pentapetalae</taxon>
        <taxon>rosids</taxon>
        <taxon>fabids</taxon>
        <taxon>Malpighiales</taxon>
        <taxon>Rhizophoraceae</taxon>
        <taxon>Rhizophora</taxon>
    </lineage>
</organism>
<sequence>MKLLSSIFYILFKFQVSVPTNFNSE</sequence>